<comment type="caution">
    <text evidence="2">The sequence shown here is derived from an EMBL/GenBank/DDBJ whole genome shotgun (WGS) entry which is preliminary data.</text>
</comment>
<reference evidence="3" key="1">
    <citation type="journal article" date="2019" name="Int. J. Syst. Evol. Microbiol.">
        <title>The Global Catalogue of Microorganisms (GCM) 10K type strain sequencing project: providing services to taxonomists for standard genome sequencing and annotation.</title>
        <authorList>
            <consortium name="The Broad Institute Genomics Platform"/>
            <consortium name="The Broad Institute Genome Sequencing Center for Infectious Disease"/>
            <person name="Wu L."/>
            <person name="Ma J."/>
        </authorList>
    </citation>
    <scope>NUCLEOTIDE SEQUENCE [LARGE SCALE GENOMIC DNA]</scope>
    <source>
        <strain evidence="3">CGMCC 4.7466</strain>
    </source>
</reference>
<organism evidence="2 3">
    <name type="scientific">Negadavirga shengliensis</name>
    <dbReference type="NCBI Taxonomy" id="1389218"/>
    <lineage>
        <taxon>Bacteria</taxon>
        <taxon>Pseudomonadati</taxon>
        <taxon>Bacteroidota</taxon>
        <taxon>Cytophagia</taxon>
        <taxon>Cytophagales</taxon>
        <taxon>Cyclobacteriaceae</taxon>
        <taxon>Negadavirga</taxon>
    </lineage>
</organism>
<dbReference type="EMBL" id="JBHSJJ010000021">
    <property type="protein sequence ID" value="MFC4874685.1"/>
    <property type="molecule type" value="Genomic_DNA"/>
</dbReference>
<dbReference type="RefSeq" id="WP_377068774.1">
    <property type="nucleotide sequence ID" value="NZ_JBHSJJ010000021.1"/>
</dbReference>
<feature type="compositionally biased region" description="Polar residues" evidence="1">
    <location>
        <begin position="44"/>
        <end position="53"/>
    </location>
</feature>
<evidence type="ECO:0000256" key="1">
    <source>
        <dbReference type="SAM" id="MobiDB-lite"/>
    </source>
</evidence>
<feature type="region of interest" description="Disordered" evidence="1">
    <location>
        <begin position="28"/>
        <end position="53"/>
    </location>
</feature>
<sequence length="53" mass="5887">MAKIPNNHGLNNLIINQLNHHPAHEVVKPLSHHGYNPWERTKSGKSAPSNTGE</sequence>
<protein>
    <submittedName>
        <fullName evidence="2">Uncharacterized protein</fullName>
    </submittedName>
</protein>
<keyword evidence="3" id="KW-1185">Reference proteome</keyword>
<evidence type="ECO:0000313" key="3">
    <source>
        <dbReference type="Proteomes" id="UP001595818"/>
    </source>
</evidence>
<dbReference type="Proteomes" id="UP001595818">
    <property type="component" value="Unassembled WGS sequence"/>
</dbReference>
<evidence type="ECO:0000313" key="2">
    <source>
        <dbReference type="EMBL" id="MFC4874685.1"/>
    </source>
</evidence>
<accession>A0ABV9T9T9</accession>
<proteinExistence type="predicted"/>
<name>A0ABV9T9T9_9BACT</name>
<gene>
    <name evidence="2" type="ORF">ACFPFU_23480</name>
</gene>